<keyword evidence="2" id="KW-0238">DNA-binding</keyword>
<dbReference type="PROSITE" id="PS00041">
    <property type="entry name" value="HTH_ARAC_FAMILY_1"/>
    <property type="match status" value="1"/>
</dbReference>
<accession>A0ABW2FB28</accession>
<gene>
    <name evidence="5" type="ORF">ACFQMJ_17345</name>
</gene>
<dbReference type="Pfam" id="PF12833">
    <property type="entry name" value="HTH_18"/>
    <property type="match status" value="1"/>
</dbReference>
<dbReference type="PANTHER" id="PTHR43280">
    <property type="entry name" value="ARAC-FAMILY TRANSCRIPTIONAL REGULATOR"/>
    <property type="match status" value="1"/>
</dbReference>
<dbReference type="PROSITE" id="PS01124">
    <property type="entry name" value="HTH_ARAC_FAMILY_2"/>
    <property type="match status" value="1"/>
</dbReference>
<dbReference type="Gene3D" id="1.10.10.60">
    <property type="entry name" value="Homeodomain-like"/>
    <property type="match status" value="2"/>
</dbReference>
<evidence type="ECO:0000256" key="1">
    <source>
        <dbReference type="ARBA" id="ARBA00023015"/>
    </source>
</evidence>
<dbReference type="InterPro" id="IPR009057">
    <property type="entry name" value="Homeodomain-like_sf"/>
</dbReference>
<evidence type="ECO:0000313" key="6">
    <source>
        <dbReference type="Proteomes" id="UP001596378"/>
    </source>
</evidence>
<comment type="caution">
    <text evidence="5">The sequence shown here is derived from an EMBL/GenBank/DDBJ whole genome shotgun (WGS) entry which is preliminary data.</text>
</comment>
<feature type="domain" description="HTH araC/xylS-type" evidence="4">
    <location>
        <begin position="2"/>
        <end position="100"/>
    </location>
</feature>
<reference evidence="6" key="1">
    <citation type="journal article" date="2019" name="Int. J. Syst. Evol. Microbiol.">
        <title>The Global Catalogue of Microorganisms (GCM) 10K type strain sequencing project: providing services to taxonomists for standard genome sequencing and annotation.</title>
        <authorList>
            <consortium name="The Broad Institute Genomics Platform"/>
            <consortium name="The Broad Institute Genome Sequencing Center for Infectious Disease"/>
            <person name="Wu L."/>
            <person name="Ma J."/>
        </authorList>
    </citation>
    <scope>NUCLEOTIDE SEQUENCE [LARGE SCALE GENOMIC DNA]</scope>
    <source>
        <strain evidence="6">KCTC 12907</strain>
    </source>
</reference>
<keyword evidence="3" id="KW-0804">Transcription</keyword>
<dbReference type="SMART" id="SM00342">
    <property type="entry name" value="HTH_ARAC"/>
    <property type="match status" value="1"/>
</dbReference>
<dbReference type="Proteomes" id="UP001596378">
    <property type="component" value="Unassembled WGS sequence"/>
</dbReference>
<keyword evidence="6" id="KW-1185">Reference proteome</keyword>
<dbReference type="InterPro" id="IPR018062">
    <property type="entry name" value="HTH_AraC-typ_CS"/>
</dbReference>
<evidence type="ECO:0000256" key="2">
    <source>
        <dbReference type="ARBA" id="ARBA00023125"/>
    </source>
</evidence>
<dbReference type="EMBL" id="JBHTAI010000010">
    <property type="protein sequence ID" value="MFC7150296.1"/>
    <property type="molecule type" value="Genomic_DNA"/>
</dbReference>
<dbReference type="InterPro" id="IPR020449">
    <property type="entry name" value="Tscrpt_reg_AraC-type_HTH"/>
</dbReference>
<sequence length="190" mass="21899">MNKVFALVENNLSGKLTLDLMAKEAHFSKYHFSRIFSAMVGMTPIAYLTKARLEKSLSYLSDANRTILEISHLCGFESASNFNFAFKKQFNKTPSEYRQTLNKDSNISLSFSNKQEEEPSPSRYNGNVHNNFLRRIWQMNVSIKELPEYEIAFVRHIGSYLDTYKAWNKLGSGQTSISCIRQINISLEFL</sequence>
<dbReference type="InterPro" id="IPR018060">
    <property type="entry name" value="HTH_AraC"/>
</dbReference>
<organism evidence="5 6">
    <name type="scientific">Cohnella cellulosilytica</name>
    <dbReference type="NCBI Taxonomy" id="986710"/>
    <lineage>
        <taxon>Bacteria</taxon>
        <taxon>Bacillati</taxon>
        <taxon>Bacillota</taxon>
        <taxon>Bacilli</taxon>
        <taxon>Bacillales</taxon>
        <taxon>Paenibacillaceae</taxon>
        <taxon>Cohnella</taxon>
    </lineage>
</organism>
<dbReference type="SUPFAM" id="SSF46689">
    <property type="entry name" value="Homeodomain-like"/>
    <property type="match status" value="2"/>
</dbReference>
<keyword evidence="1" id="KW-0805">Transcription regulation</keyword>
<name>A0ABW2FB28_9BACL</name>
<proteinExistence type="predicted"/>
<evidence type="ECO:0000313" key="5">
    <source>
        <dbReference type="EMBL" id="MFC7150296.1"/>
    </source>
</evidence>
<evidence type="ECO:0000256" key="3">
    <source>
        <dbReference type="ARBA" id="ARBA00023163"/>
    </source>
</evidence>
<evidence type="ECO:0000259" key="4">
    <source>
        <dbReference type="PROSITE" id="PS01124"/>
    </source>
</evidence>
<dbReference type="RefSeq" id="WP_378107753.1">
    <property type="nucleotide sequence ID" value="NZ_JBHSUP010000026.1"/>
</dbReference>
<protein>
    <submittedName>
        <fullName evidence="5">Helix-turn-helix domain-containing protein</fullName>
    </submittedName>
</protein>
<dbReference type="PRINTS" id="PR00032">
    <property type="entry name" value="HTHARAC"/>
</dbReference>
<dbReference type="PANTHER" id="PTHR43280:SF2">
    <property type="entry name" value="HTH-TYPE TRANSCRIPTIONAL REGULATOR EXSA"/>
    <property type="match status" value="1"/>
</dbReference>